<keyword evidence="4" id="KW-0539">Nucleus</keyword>
<evidence type="ECO:0000256" key="1">
    <source>
        <dbReference type="ARBA" id="ARBA00004123"/>
    </source>
</evidence>
<protein>
    <recommendedName>
        <fullName evidence="6">Velvet domain-containing protein</fullName>
    </recommendedName>
</protein>
<comment type="caution">
    <text evidence="7">The sequence shown here is derived from an EMBL/GenBank/DDBJ whole genome shotgun (WGS) entry which is preliminary data.</text>
</comment>
<feature type="compositionally biased region" description="Low complexity" evidence="5">
    <location>
        <begin position="157"/>
        <end position="178"/>
    </location>
</feature>
<feature type="domain" description="Velvet" evidence="6">
    <location>
        <begin position="1"/>
        <end position="40"/>
    </location>
</feature>
<keyword evidence="8" id="KW-1185">Reference proteome</keyword>
<evidence type="ECO:0000313" key="8">
    <source>
        <dbReference type="Proteomes" id="UP001473302"/>
    </source>
</evidence>
<evidence type="ECO:0000256" key="2">
    <source>
        <dbReference type="ARBA" id="ARBA00023015"/>
    </source>
</evidence>
<name>A0ABP9YZQ2_9FUNG</name>
<dbReference type="Gene3D" id="2.60.40.3960">
    <property type="entry name" value="Velvet domain"/>
    <property type="match status" value="1"/>
</dbReference>
<feature type="region of interest" description="Disordered" evidence="5">
    <location>
        <begin position="112"/>
        <end position="217"/>
    </location>
</feature>
<dbReference type="Pfam" id="PF11754">
    <property type="entry name" value="Velvet"/>
    <property type="match status" value="1"/>
</dbReference>
<dbReference type="Proteomes" id="UP001473302">
    <property type="component" value="Unassembled WGS sequence"/>
</dbReference>
<proteinExistence type="predicted"/>
<dbReference type="InterPro" id="IPR021740">
    <property type="entry name" value="Velvet"/>
</dbReference>
<keyword evidence="2" id="KW-0805">Transcription regulation</keyword>
<evidence type="ECO:0000259" key="6">
    <source>
        <dbReference type="PROSITE" id="PS51821"/>
    </source>
</evidence>
<dbReference type="PROSITE" id="PS51821">
    <property type="entry name" value="VELVET"/>
    <property type="match status" value="1"/>
</dbReference>
<dbReference type="PANTHER" id="PTHR33572">
    <property type="entry name" value="SPORE DEVELOPMENT REGULATOR VOSA"/>
    <property type="match status" value="1"/>
</dbReference>
<evidence type="ECO:0000256" key="3">
    <source>
        <dbReference type="ARBA" id="ARBA00023163"/>
    </source>
</evidence>
<feature type="region of interest" description="Disordered" evidence="5">
    <location>
        <begin position="41"/>
        <end position="93"/>
    </location>
</feature>
<dbReference type="InterPro" id="IPR038491">
    <property type="entry name" value="Velvet_dom_sf"/>
</dbReference>
<dbReference type="InterPro" id="IPR037525">
    <property type="entry name" value="Velvet_dom"/>
</dbReference>
<keyword evidence="3" id="KW-0804">Transcription</keyword>
<reference evidence="7 8" key="1">
    <citation type="submission" date="2024-04" db="EMBL/GenBank/DDBJ databases">
        <title>genome sequences of Mucor flavus KT1a and Helicostylum pulchrum KT1b strains isolated from the surface of a dry-aged beef.</title>
        <authorList>
            <person name="Toyotome T."/>
            <person name="Hosono M."/>
            <person name="Torimaru M."/>
            <person name="Fukuda K."/>
            <person name="Mikami N."/>
        </authorList>
    </citation>
    <scope>NUCLEOTIDE SEQUENCE [LARGE SCALE GENOMIC DNA]</scope>
    <source>
        <strain evidence="7 8">KT1a</strain>
    </source>
</reference>
<dbReference type="EMBL" id="BAABUK010000012">
    <property type="protein sequence ID" value="GAA5812341.1"/>
    <property type="molecule type" value="Genomic_DNA"/>
</dbReference>
<evidence type="ECO:0000313" key="7">
    <source>
        <dbReference type="EMBL" id="GAA5812341.1"/>
    </source>
</evidence>
<evidence type="ECO:0000256" key="4">
    <source>
        <dbReference type="ARBA" id="ARBA00023242"/>
    </source>
</evidence>
<sequence length="217" mass="24986">MCSIVSNIFQVYSPKSFPGMSESTFLTRSFSDQGVRIRIRKEPRSSSSNLRKIYDNDTDDDDSLQDHYMELSPLPRNQFGGRSPSPLPETLLVRPTLPSPQEIFRSSPMSMQNILSNENSPPLFPPTTPADDDLNNRLFSTRKLPLPLPSPAHHHQQQNIQQQQQQQQLQQQNIQQQHNLHDHTITQPWIKKQQQQSHQPCLLRGQPSDPSSRLKKH</sequence>
<evidence type="ECO:0000256" key="5">
    <source>
        <dbReference type="SAM" id="MobiDB-lite"/>
    </source>
</evidence>
<gene>
    <name evidence="7" type="ORF">MFLAVUS_005792</name>
</gene>
<comment type="subcellular location">
    <subcellularLocation>
        <location evidence="1">Nucleus</location>
    </subcellularLocation>
</comment>
<dbReference type="PANTHER" id="PTHR33572:SF18">
    <property type="entry name" value="SPORE DEVELOPMENT REGULATOR VOSA"/>
    <property type="match status" value="1"/>
</dbReference>
<organism evidence="7 8">
    <name type="scientific">Mucor flavus</name>
    <dbReference type="NCBI Taxonomy" id="439312"/>
    <lineage>
        <taxon>Eukaryota</taxon>
        <taxon>Fungi</taxon>
        <taxon>Fungi incertae sedis</taxon>
        <taxon>Mucoromycota</taxon>
        <taxon>Mucoromycotina</taxon>
        <taxon>Mucoromycetes</taxon>
        <taxon>Mucorales</taxon>
        <taxon>Mucorineae</taxon>
        <taxon>Mucoraceae</taxon>
        <taxon>Mucor</taxon>
    </lineage>
</organism>
<accession>A0ABP9YZQ2</accession>